<dbReference type="EMBL" id="JAANIT010004479">
    <property type="protein sequence ID" value="KAG1532564.1"/>
    <property type="molecule type" value="Genomic_DNA"/>
</dbReference>
<gene>
    <name evidence="1" type="ORF">G6F51_013041</name>
</gene>
<evidence type="ECO:0000313" key="2">
    <source>
        <dbReference type="Proteomes" id="UP000717996"/>
    </source>
</evidence>
<name>A0A9P7C1R4_RHIOR</name>
<protein>
    <recommendedName>
        <fullName evidence="3">Transposase</fullName>
    </recommendedName>
</protein>
<dbReference type="Proteomes" id="UP000717996">
    <property type="component" value="Unassembled WGS sequence"/>
</dbReference>
<evidence type="ECO:0000313" key="1">
    <source>
        <dbReference type="EMBL" id="KAG1532564.1"/>
    </source>
</evidence>
<dbReference type="OrthoDB" id="3226274at2759"/>
<proteinExistence type="predicted"/>
<comment type="caution">
    <text evidence="1">The sequence shown here is derived from an EMBL/GenBank/DDBJ whole genome shotgun (WGS) entry which is preliminary data.</text>
</comment>
<dbReference type="AlphaFoldDB" id="A0A9P7C1R4"/>
<sequence length="87" mass="9983">MTKHDNHVKIAVKHDGCNIMLWNAITYAGVGWMCKTNGNMDKAMYKETLEGKLERTIEYGVDKVGFERHQVICQHDNDPNHTPKVVK</sequence>
<dbReference type="InterPro" id="IPR036397">
    <property type="entry name" value="RNaseH_sf"/>
</dbReference>
<evidence type="ECO:0008006" key="3">
    <source>
        <dbReference type="Google" id="ProtNLM"/>
    </source>
</evidence>
<accession>A0A9P7C1R4</accession>
<dbReference type="Gene3D" id="3.30.420.10">
    <property type="entry name" value="Ribonuclease H-like superfamily/Ribonuclease H"/>
    <property type="match status" value="1"/>
</dbReference>
<dbReference type="GO" id="GO:0003676">
    <property type="term" value="F:nucleic acid binding"/>
    <property type="evidence" value="ECO:0007669"/>
    <property type="project" value="InterPro"/>
</dbReference>
<reference evidence="1" key="1">
    <citation type="journal article" date="2020" name="Microb. Genom.">
        <title>Genetic diversity of clinical and environmental Mucorales isolates obtained from an investigation of mucormycosis cases among solid organ transplant recipients.</title>
        <authorList>
            <person name="Nguyen M.H."/>
            <person name="Kaul D."/>
            <person name="Muto C."/>
            <person name="Cheng S.J."/>
            <person name="Richter R.A."/>
            <person name="Bruno V.M."/>
            <person name="Liu G."/>
            <person name="Beyhan S."/>
            <person name="Sundermann A.J."/>
            <person name="Mounaud S."/>
            <person name="Pasculle A.W."/>
            <person name="Nierman W.C."/>
            <person name="Driscoll E."/>
            <person name="Cumbie R."/>
            <person name="Clancy C.J."/>
            <person name="Dupont C.L."/>
        </authorList>
    </citation>
    <scope>NUCLEOTIDE SEQUENCE</scope>
    <source>
        <strain evidence="1">GL16</strain>
    </source>
</reference>
<organism evidence="1 2">
    <name type="scientific">Rhizopus oryzae</name>
    <name type="common">Mucormycosis agent</name>
    <name type="synonym">Rhizopus arrhizus var. delemar</name>
    <dbReference type="NCBI Taxonomy" id="64495"/>
    <lineage>
        <taxon>Eukaryota</taxon>
        <taxon>Fungi</taxon>
        <taxon>Fungi incertae sedis</taxon>
        <taxon>Mucoromycota</taxon>
        <taxon>Mucoromycotina</taxon>
        <taxon>Mucoromycetes</taxon>
        <taxon>Mucorales</taxon>
        <taxon>Mucorineae</taxon>
        <taxon>Rhizopodaceae</taxon>
        <taxon>Rhizopus</taxon>
    </lineage>
</organism>